<dbReference type="EMBL" id="VTWT01000005">
    <property type="protein sequence ID" value="KAA9333565.1"/>
    <property type="molecule type" value="Genomic_DNA"/>
</dbReference>
<evidence type="ECO:0000313" key="3">
    <source>
        <dbReference type="Proteomes" id="UP000326570"/>
    </source>
</evidence>
<gene>
    <name evidence="2" type="ORF">F0P94_09925</name>
</gene>
<dbReference type="Pfam" id="PF13682">
    <property type="entry name" value="CZB"/>
    <property type="match status" value="1"/>
</dbReference>
<evidence type="ECO:0000313" key="2">
    <source>
        <dbReference type="EMBL" id="KAA9333565.1"/>
    </source>
</evidence>
<dbReference type="RefSeq" id="WP_150903733.1">
    <property type="nucleotide sequence ID" value="NZ_VTWT01000005.1"/>
</dbReference>
<sequence length="182" mass="21121">MLYLKLLIEHQQWGKNKLNTLPRIFGFPENNRQKTGDFSLPLLQFLFPGISENMPASSLTPDERSKIKHEFESATVKHILFKSKVKSYLYGAATDLEPIVNYRVCSFGQWIYERGMPLFGQLPEMRELEMVHKDIHDFASYLVELKQHNQTEKALDELPNLEAKANEIFALLKRVQERAGLV</sequence>
<reference evidence="2 3" key="1">
    <citation type="submission" date="2019-09" db="EMBL/GenBank/DDBJ databases">
        <title>Genome sequence of Adhaeribacter sp. M2.</title>
        <authorList>
            <person name="Srinivasan S."/>
        </authorList>
    </citation>
    <scope>NUCLEOTIDE SEQUENCE [LARGE SCALE GENOMIC DNA]</scope>
    <source>
        <strain evidence="2 3">M2</strain>
    </source>
</reference>
<keyword evidence="3" id="KW-1185">Reference proteome</keyword>
<dbReference type="AlphaFoldDB" id="A0A5N1ITS4"/>
<evidence type="ECO:0000259" key="1">
    <source>
        <dbReference type="Pfam" id="PF13682"/>
    </source>
</evidence>
<comment type="caution">
    <text evidence="2">The sequence shown here is derived from an EMBL/GenBank/DDBJ whole genome shotgun (WGS) entry which is preliminary data.</text>
</comment>
<proteinExistence type="predicted"/>
<dbReference type="Proteomes" id="UP000326570">
    <property type="component" value="Unassembled WGS sequence"/>
</dbReference>
<protein>
    <recommendedName>
        <fullName evidence="1">Chemoreceptor zinc-binding domain-containing protein</fullName>
    </recommendedName>
</protein>
<dbReference type="Gene3D" id="1.20.120.30">
    <property type="entry name" value="Aspartate receptor, ligand-binding domain"/>
    <property type="match status" value="1"/>
</dbReference>
<accession>A0A5N1ITS4</accession>
<feature type="domain" description="Chemoreceptor zinc-binding" evidence="1">
    <location>
        <begin position="78"/>
        <end position="140"/>
    </location>
</feature>
<name>A0A5N1ITS4_9BACT</name>
<organism evidence="2 3">
    <name type="scientific">Adhaeribacter soli</name>
    <dbReference type="NCBI Taxonomy" id="2607655"/>
    <lineage>
        <taxon>Bacteria</taxon>
        <taxon>Pseudomonadati</taxon>
        <taxon>Bacteroidota</taxon>
        <taxon>Cytophagia</taxon>
        <taxon>Cytophagales</taxon>
        <taxon>Hymenobacteraceae</taxon>
        <taxon>Adhaeribacter</taxon>
    </lineage>
</organism>
<dbReference type="InterPro" id="IPR025991">
    <property type="entry name" value="Chemoreceptor_zinc-bind_dom"/>
</dbReference>